<protein>
    <submittedName>
        <fullName evidence="1">Histidine kinase</fullName>
    </submittedName>
</protein>
<dbReference type="OrthoDB" id="7819947at2"/>
<dbReference type="Pfam" id="PF20044">
    <property type="entry name" value="DUF6446"/>
    <property type="match status" value="1"/>
</dbReference>
<dbReference type="EMBL" id="RRAZ01000015">
    <property type="protein sequence ID" value="RRH73984.1"/>
    <property type="molecule type" value="Genomic_DNA"/>
</dbReference>
<keyword evidence="1" id="KW-0808">Transferase</keyword>
<organism evidence="1 2">
    <name type="scientific">Falsigemmobacter faecalis</name>
    <dbReference type="NCBI Taxonomy" id="2488730"/>
    <lineage>
        <taxon>Bacteria</taxon>
        <taxon>Pseudomonadati</taxon>
        <taxon>Pseudomonadota</taxon>
        <taxon>Alphaproteobacteria</taxon>
        <taxon>Rhodobacterales</taxon>
        <taxon>Paracoccaceae</taxon>
        <taxon>Falsigemmobacter</taxon>
    </lineage>
</organism>
<sequence length="131" mass="14313">MYWLQVYAYYDTLPETTVLRATTQTGVEPLSLSEFEGIDATSSPLRFRACAQLADPGELSHAVPAEKPEPLTGPSWFSCFDAATIGADLQSGAAKALLSEREIHLGVDRILAVYPDGRVFAWHQLNGTLEN</sequence>
<gene>
    <name evidence="1" type="ORF">EG244_11475</name>
</gene>
<dbReference type="GO" id="GO:0016301">
    <property type="term" value="F:kinase activity"/>
    <property type="evidence" value="ECO:0007669"/>
    <property type="project" value="UniProtKB-KW"/>
</dbReference>
<accession>A0A3P3DJH5</accession>
<evidence type="ECO:0000313" key="2">
    <source>
        <dbReference type="Proteomes" id="UP000282125"/>
    </source>
</evidence>
<dbReference type="AlphaFoldDB" id="A0A3P3DJH5"/>
<dbReference type="InterPro" id="IPR045616">
    <property type="entry name" value="DUF6446"/>
</dbReference>
<comment type="caution">
    <text evidence="1">The sequence shown here is derived from an EMBL/GenBank/DDBJ whole genome shotgun (WGS) entry which is preliminary data.</text>
</comment>
<proteinExistence type="predicted"/>
<evidence type="ECO:0000313" key="1">
    <source>
        <dbReference type="EMBL" id="RRH73984.1"/>
    </source>
</evidence>
<dbReference type="Proteomes" id="UP000282125">
    <property type="component" value="Unassembled WGS sequence"/>
</dbReference>
<reference evidence="1 2" key="1">
    <citation type="submission" date="2018-11" db="EMBL/GenBank/DDBJ databases">
        <title>Gemmobacter sp. nov., YIM 102744-1 draft genome.</title>
        <authorList>
            <person name="Li G."/>
            <person name="Jiang Y."/>
        </authorList>
    </citation>
    <scope>NUCLEOTIDE SEQUENCE [LARGE SCALE GENOMIC DNA]</scope>
    <source>
        <strain evidence="1 2">YIM 102744-1</strain>
    </source>
</reference>
<name>A0A3P3DJH5_9RHOB</name>
<keyword evidence="1" id="KW-0418">Kinase</keyword>
<keyword evidence="2" id="KW-1185">Reference proteome</keyword>